<dbReference type="SUPFAM" id="SSF51306">
    <property type="entry name" value="LexA/Signal peptidase"/>
    <property type="match status" value="1"/>
</dbReference>
<evidence type="ECO:0000259" key="4">
    <source>
        <dbReference type="PROSITE" id="PS50943"/>
    </source>
</evidence>
<keyword evidence="3" id="KW-0804">Transcription</keyword>
<keyword evidence="6" id="KW-1185">Reference proteome</keyword>
<dbReference type="OrthoDB" id="9802364at2"/>
<dbReference type="Pfam" id="PF00717">
    <property type="entry name" value="Peptidase_S24"/>
    <property type="match status" value="1"/>
</dbReference>
<dbReference type="EMBL" id="CP023434">
    <property type="protein sequence ID" value="AXY24780.1"/>
    <property type="molecule type" value="Genomic_DNA"/>
</dbReference>
<feature type="domain" description="HTH cro/C1-type" evidence="4">
    <location>
        <begin position="41"/>
        <end position="95"/>
    </location>
</feature>
<accession>A0A347WI73</accession>
<name>A0A347WI73_9LACT</name>
<dbReference type="SUPFAM" id="SSF47413">
    <property type="entry name" value="lambda repressor-like DNA-binding domains"/>
    <property type="match status" value="1"/>
</dbReference>
<evidence type="ECO:0000256" key="2">
    <source>
        <dbReference type="ARBA" id="ARBA00023125"/>
    </source>
</evidence>
<protein>
    <submittedName>
        <fullName evidence="5">Multidrug transporter</fullName>
    </submittedName>
</protein>
<dbReference type="AlphaFoldDB" id="A0A347WI73"/>
<keyword evidence="2" id="KW-0238">DNA-binding</keyword>
<dbReference type="PROSITE" id="PS50943">
    <property type="entry name" value="HTH_CROC1"/>
    <property type="match status" value="1"/>
</dbReference>
<dbReference type="CDD" id="cd00093">
    <property type="entry name" value="HTH_XRE"/>
    <property type="match status" value="1"/>
</dbReference>
<dbReference type="PANTHER" id="PTHR40661">
    <property type="match status" value="1"/>
</dbReference>
<evidence type="ECO:0000256" key="3">
    <source>
        <dbReference type="ARBA" id="ARBA00023163"/>
    </source>
</evidence>
<reference evidence="5 6" key="1">
    <citation type="submission" date="2017-09" db="EMBL/GenBank/DDBJ databases">
        <title>Complete genome sequence of Oxytococcus suis strain ZY16052.</title>
        <authorList>
            <person name="Li F."/>
        </authorList>
    </citation>
    <scope>NUCLEOTIDE SEQUENCE [LARGE SCALE GENOMIC DNA]</scope>
    <source>
        <strain evidence="5 6">ZY16052</strain>
    </source>
</reference>
<dbReference type="InterPro" id="IPR036286">
    <property type="entry name" value="LexA/Signal_pep-like_sf"/>
</dbReference>
<dbReference type="InterPro" id="IPR015927">
    <property type="entry name" value="Peptidase_S24_S26A/B/C"/>
</dbReference>
<dbReference type="Pfam" id="PF01381">
    <property type="entry name" value="HTH_3"/>
    <property type="match status" value="1"/>
</dbReference>
<proteinExistence type="predicted"/>
<dbReference type="SMART" id="SM00530">
    <property type="entry name" value="HTH_XRE"/>
    <property type="match status" value="1"/>
</dbReference>
<dbReference type="Gene3D" id="1.10.260.40">
    <property type="entry name" value="lambda repressor-like DNA-binding domains"/>
    <property type="match status" value="1"/>
</dbReference>
<sequence length="262" mass="29662">MIHSKCSVNYSCLVFKKLYFKCSFVYNDRKLGGVVLLSENIKYHRKKSKLTQKELAEKLGVAPTAVSAWELGRNKPLMDNIEKMSSIFGVKKSDIISDGQEDMNFMYDELFGIYEQLEQPRQVKVYNYTEYQLEEQKSTNEINSPSIIYGRSTAAGSARYVDDGDAYEVKPDSIVPKGADELVTVVGDSMIPLIENGAKVYIRHQPTVKQGEVAIVRIENEGVTCKRVYLDGDTVVLKSENDLYDDMKFSHNQVTILGRVLL</sequence>
<evidence type="ECO:0000256" key="1">
    <source>
        <dbReference type="ARBA" id="ARBA00023015"/>
    </source>
</evidence>
<dbReference type="Proteomes" id="UP000263232">
    <property type="component" value="Chromosome"/>
</dbReference>
<evidence type="ECO:0000313" key="6">
    <source>
        <dbReference type="Proteomes" id="UP000263232"/>
    </source>
</evidence>
<dbReference type="CDD" id="cd06529">
    <property type="entry name" value="S24_LexA-like"/>
    <property type="match status" value="1"/>
</dbReference>
<dbReference type="KEGG" id="abae:CL176_01415"/>
<dbReference type="PANTHER" id="PTHR40661:SF1">
    <property type="entry name" value="HTH CRO_C1-TYPE DOMAIN-CONTAINING PROTEIN"/>
    <property type="match status" value="1"/>
</dbReference>
<dbReference type="InterPro" id="IPR001387">
    <property type="entry name" value="Cro/C1-type_HTH"/>
</dbReference>
<dbReference type="Gene3D" id="2.10.109.10">
    <property type="entry name" value="Umud Fragment, subunit A"/>
    <property type="match status" value="1"/>
</dbReference>
<keyword evidence="1" id="KW-0805">Transcription regulation</keyword>
<organism evidence="5 6">
    <name type="scientific">Suicoccus acidiformans</name>
    <dbReference type="NCBI Taxonomy" id="2036206"/>
    <lineage>
        <taxon>Bacteria</taxon>
        <taxon>Bacillati</taxon>
        <taxon>Bacillota</taxon>
        <taxon>Bacilli</taxon>
        <taxon>Lactobacillales</taxon>
        <taxon>Aerococcaceae</taxon>
        <taxon>Suicoccus</taxon>
    </lineage>
</organism>
<dbReference type="InterPro" id="IPR039418">
    <property type="entry name" value="LexA-like"/>
</dbReference>
<dbReference type="InterPro" id="IPR010982">
    <property type="entry name" value="Lambda_DNA-bd_dom_sf"/>
</dbReference>
<gene>
    <name evidence="5" type="ORF">CL176_01415</name>
</gene>
<evidence type="ECO:0000313" key="5">
    <source>
        <dbReference type="EMBL" id="AXY24780.1"/>
    </source>
</evidence>
<dbReference type="GO" id="GO:0003677">
    <property type="term" value="F:DNA binding"/>
    <property type="evidence" value="ECO:0007669"/>
    <property type="project" value="UniProtKB-KW"/>
</dbReference>